<dbReference type="SMART" id="SM01321">
    <property type="entry name" value="Y1_Tnp"/>
    <property type="match status" value="1"/>
</dbReference>
<dbReference type="InterPro" id="IPR002686">
    <property type="entry name" value="Transposase_17"/>
</dbReference>
<dbReference type="GO" id="GO:0006313">
    <property type="term" value="P:DNA transposition"/>
    <property type="evidence" value="ECO:0007669"/>
    <property type="project" value="InterPro"/>
</dbReference>
<feature type="domain" description="Transposase IS200-like" evidence="1">
    <location>
        <begin position="13"/>
        <end position="133"/>
    </location>
</feature>
<protein>
    <submittedName>
        <fullName evidence="2">IS200/IS605 family transposase</fullName>
    </submittedName>
</protein>
<evidence type="ECO:0000313" key="2">
    <source>
        <dbReference type="EMBL" id="HIY94992.1"/>
    </source>
</evidence>
<reference evidence="2" key="2">
    <citation type="submission" date="2021-04" db="EMBL/GenBank/DDBJ databases">
        <authorList>
            <person name="Gilroy R."/>
        </authorList>
    </citation>
    <scope>NUCLEOTIDE SEQUENCE</scope>
    <source>
        <strain evidence="2">ChiHjej12B11-9195</strain>
    </source>
</reference>
<sequence length="145" mass="16696">MNKDDYRRGRHVVYDLHAHIVLTPKYRRKVMTERVHALIEETTREVCQRFDVVVDEFNTDQDHAHLLITYPPKVSLSTLIGAIKTNTAKRVRAAGFEEVQRALWGEHFWSPSYFVASTGGAPLEKVRVYVQQQGQVPRGPGNPLW</sequence>
<organism evidence="2 3">
    <name type="scientific">Candidatus Rothia avicola</name>
    <dbReference type="NCBI Taxonomy" id="2840478"/>
    <lineage>
        <taxon>Bacteria</taxon>
        <taxon>Bacillati</taxon>
        <taxon>Actinomycetota</taxon>
        <taxon>Actinomycetes</taxon>
        <taxon>Micrococcales</taxon>
        <taxon>Micrococcaceae</taxon>
        <taxon>Rothia</taxon>
    </lineage>
</organism>
<reference evidence="2" key="1">
    <citation type="journal article" date="2021" name="PeerJ">
        <title>Extensive microbial diversity within the chicken gut microbiome revealed by metagenomics and culture.</title>
        <authorList>
            <person name="Gilroy R."/>
            <person name="Ravi A."/>
            <person name="Getino M."/>
            <person name="Pursley I."/>
            <person name="Horton D.L."/>
            <person name="Alikhan N.F."/>
            <person name="Baker D."/>
            <person name="Gharbi K."/>
            <person name="Hall N."/>
            <person name="Watson M."/>
            <person name="Adriaenssens E.M."/>
            <person name="Foster-Nyarko E."/>
            <person name="Jarju S."/>
            <person name="Secka A."/>
            <person name="Antonio M."/>
            <person name="Oren A."/>
            <person name="Chaudhuri R.R."/>
            <person name="La Ragione R."/>
            <person name="Hildebrand F."/>
            <person name="Pallen M.J."/>
        </authorList>
    </citation>
    <scope>NUCLEOTIDE SEQUENCE</scope>
    <source>
        <strain evidence="2">ChiHjej12B11-9195</strain>
    </source>
</reference>
<gene>
    <name evidence="2" type="primary">tnpA</name>
    <name evidence="2" type="ORF">H9821_04920</name>
</gene>
<dbReference type="GO" id="GO:0004803">
    <property type="term" value="F:transposase activity"/>
    <property type="evidence" value="ECO:0007669"/>
    <property type="project" value="InterPro"/>
</dbReference>
<dbReference type="PANTHER" id="PTHR33360:SF2">
    <property type="entry name" value="TRANSPOSASE FOR INSERTION SEQUENCE ELEMENT IS200"/>
    <property type="match status" value="1"/>
</dbReference>
<dbReference type="AlphaFoldDB" id="A0A9D1ZRU7"/>
<evidence type="ECO:0000259" key="1">
    <source>
        <dbReference type="SMART" id="SM01321"/>
    </source>
</evidence>
<accession>A0A9D1ZRU7</accession>
<dbReference type="EMBL" id="DXCN01000040">
    <property type="protein sequence ID" value="HIY94992.1"/>
    <property type="molecule type" value="Genomic_DNA"/>
</dbReference>
<evidence type="ECO:0000313" key="3">
    <source>
        <dbReference type="Proteomes" id="UP000824134"/>
    </source>
</evidence>
<dbReference type="Proteomes" id="UP000824134">
    <property type="component" value="Unassembled WGS sequence"/>
</dbReference>
<dbReference type="PANTHER" id="PTHR33360">
    <property type="entry name" value="TRANSPOSASE FOR INSERTION SEQUENCE ELEMENT IS200"/>
    <property type="match status" value="1"/>
</dbReference>
<dbReference type="GO" id="GO:0003677">
    <property type="term" value="F:DNA binding"/>
    <property type="evidence" value="ECO:0007669"/>
    <property type="project" value="InterPro"/>
</dbReference>
<name>A0A9D1ZRU7_9MICC</name>
<dbReference type="SUPFAM" id="SSF143422">
    <property type="entry name" value="Transposase IS200-like"/>
    <property type="match status" value="1"/>
</dbReference>
<dbReference type="InterPro" id="IPR036515">
    <property type="entry name" value="Transposase_17_sf"/>
</dbReference>
<comment type="caution">
    <text evidence="2">The sequence shown here is derived from an EMBL/GenBank/DDBJ whole genome shotgun (WGS) entry which is preliminary data.</text>
</comment>
<proteinExistence type="predicted"/>
<dbReference type="Pfam" id="PF01797">
    <property type="entry name" value="Y1_Tnp"/>
    <property type="match status" value="1"/>
</dbReference>
<dbReference type="Gene3D" id="3.30.70.1290">
    <property type="entry name" value="Transposase IS200-like"/>
    <property type="match status" value="1"/>
</dbReference>
<dbReference type="NCBIfam" id="NF033573">
    <property type="entry name" value="transpos_IS200"/>
    <property type="match status" value="1"/>
</dbReference>